<gene>
    <name evidence="1" type="ORF">HELGO_WM11589</name>
</gene>
<organism evidence="1">
    <name type="scientific">uncultured Campylobacterales bacterium</name>
    <dbReference type="NCBI Taxonomy" id="352960"/>
    <lineage>
        <taxon>Bacteria</taxon>
        <taxon>Pseudomonadati</taxon>
        <taxon>Campylobacterota</taxon>
        <taxon>Epsilonproteobacteria</taxon>
        <taxon>Campylobacterales</taxon>
        <taxon>environmental samples</taxon>
    </lineage>
</organism>
<dbReference type="InterPro" id="IPR010870">
    <property type="entry name" value="Porin_O/P"/>
</dbReference>
<sequence>MKKIIFIFLVTAFSFGAETIWEQNLSKYFNNQSFSGIHYFAFNTVDNNTETTYKFNVRRNYLTFKNKLNDYINFRITYDVYQNDDGDWDNSLKYAYIYFKKVLPYTDLEIGQAHTTWIDYEKKSSWKYDLASRVFLDDRSGANLLASADLGFKLITNLDYFSSAVGVYDGEGQNRNSEGKGLSVEARLTYHILGNSYKKDYLNLSVLGNNNNNNELESSNNSNVYGVHLVYKNDFVILSVQYIDSKVQNEASKDGYSFSGDYSINKNLNLFGMYSSFEDTKTRLAGLSYKINQNINTVAMFKNYSSIDEYHLGLQLKW</sequence>
<evidence type="ECO:0008006" key="2">
    <source>
        <dbReference type="Google" id="ProtNLM"/>
    </source>
</evidence>
<dbReference type="EMBL" id="CACVAW010000009">
    <property type="protein sequence ID" value="CAA6802359.1"/>
    <property type="molecule type" value="Genomic_DNA"/>
</dbReference>
<dbReference type="InterPro" id="IPR023614">
    <property type="entry name" value="Porin_dom_sf"/>
</dbReference>
<name>A0A6S6SCH4_9BACT</name>
<evidence type="ECO:0000313" key="1">
    <source>
        <dbReference type="EMBL" id="CAA6802359.1"/>
    </source>
</evidence>
<accession>A0A6S6SCH4</accession>
<dbReference type="SUPFAM" id="SSF56935">
    <property type="entry name" value="Porins"/>
    <property type="match status" value="1"/>
</dbReference>
<proteinExistence type="predicted"/>
<reference evidence="1" key="1">
    <citation type="submission" date="2020-01" db="EMBL/GenBank/DDBJ databases">
        <authorList>
            <person name="Meier V. D."/>
            <person name="Meier V D."/>
        </authorList>
    </citation>
    <scope>NUCLEOTIDE SEQUENCE</scope>
    <source>
        <strain evidence="1">HLG_WM_MAG_12</strain>
    </source>
</reference>
<dbReference type="Pfam" id="PF07396">
    <property type="entry name" value="Porin_O_P"/>
    <property type="match status" value="1"/>
</dbReference>
<protein>
    <recommendedName>
        <fullName evidence="2">Porin domain-containing protein</fullName>
    </recommendedName>
</protein>
<dbReference type="Gene3D" id="2.40.160.10">
    <property type="entry name" value="Porin"/>
    <property type="match status" value="1"/>
</dbReference>
<dbReference type="AlphaFoldDB" id="A0A6S6SCH4"/>